<dbReference type="AlphaFoldDB" id="A0A0D7A962"/>
<feature type="compositionally biased region" description="Polar residues" evidence="1">
    <location>
        <begin position="431"/>
        <end position="446"/>
    </location>
</feature>
<evidence type="ECO:0000313" key="3">
    <source>
        <dbReference type="Proteomes" id="UP000054144"/>
    </source>
</evidence>
<evidence type="ECO:0000256" key="1">
    <source>
        <dbReference type="SAM" id="MobiDB-lite"/>
    </source>
</evidence>
<dbReference type="Proteomes" id="UP000054144">
    <property type="component" value="Unassembled WGS sequence"/>
</dbReference>
<feature type="region of interest" description="Disordered" evidence="1">
    <location>
        <begin position="1"/>
        <end position="40"/>
    </location>
</feature>
<feature type="compositionally biased region" description="Basic and acidic residues" evidence="1">
    <location>
        <begin position="421"/>
        <end position="430"/>
    </location>
</feature>
<reference evidence="2 3" key="1">
    <citation type="journal article" date="2015" name="Fungal Genet. Biol.">
        <title>Evolution of novel wood decay mechanisms in Agaricales revealed by the genome sequences of Fistulina hepatica and Cylindrobasidium torrendii.</title>
        <authorList>
            <person name="Floudas D."/>
            <person name="Held B.W."/>
            <person name="Riley R."/>
            <person name="Nagy L.G."/>
            <person name="Koehler G."/>
            <person name="Ransdell A.S."/>
            <person name="Younus H."/>
            <person name="Chow J."/>
            <person name="Chiniquy J."/>
            <person name="Lipzen A."/>
            <person name="Tritt A."/>
            <person name="Sun H."/>
            <person name="Haridas S."/>
            <person name="LaButti K."/>
            <person name="Ohm R.A."/>
            <person name="Kues U."/>
            <person name="Blanchette R.A."/>
            <person name="Grigoriev I.V."/>
            <person name="Minto R.E."/>
            <person name="Hibbett D.S."/>
        </authorList>
    </citation>
    <scope>NUCLEOTIDE SEQUENCE [LARGE SCALE GENOMIC DNA]</scope>
    <source>
        <strain evidence="2 3">ATCC 64428</strain>
    </source>
</reference>
<dbReference type="EMBL" id="KN882020">
    <property type="protein sequence ID" value="KIY46924.1"/>
    <property type="molecule type" value="Genomic_DNA"/>
</dbReference>
<feature type="compositionally biased region" description="Acidic residues" evidence="1">
    <location>
        <begin position="390"/>
        <end position="420"/>
    </location>
</feature>
<evidence type="ECO:0000313" key="2">
    <source>
        <dbReference type="EMBL" id="KIY46924.1"/>
    </source>
</evidence>
<feature type="compositionally biased region" description="Polar residues" evidence="1">
    <location>
        <begin position="355"/>
        <end position="364"/>
    </location>
</feature>
<feature type="compositionally biased region" description="Low complexity" evidence="1">
    <location>
        <begin position="480"/>
        <end position="492"/>
    </location>
</feature>
<keyword evidence="3" id="KW-1185">Reference proteome</keyword>
<proteinExistence type="predicted"/>
<feature type="region of interest" description="Disordered" evidence="1">
    <location>
        <begin position="341"/>
        <end position="503"/>
    </location>
</feature>
<sequence length="503" mass="56064">MPQPESSVATSTVASHPCRSPSSNADDGQPPSTPTAAAGDVDLAAGYAVRHSESPLPVTPSKKISTVDAIVYDANTPEGRSKTRFSKARRDKILEFLLFKGRCDVSYKRGVQLAHVLPYATPPSILRQFEEALRIRPGCFNSNTHFNFFAFTPELHGLYDRHAFGLACRSNTMKALERDLKHPRPLVSRFSDTVPVDEQDAVREYLYIPLDPPNDIDDQHAALIRLKIEPDVEKEFQRAMDRHGNKDRGYVQACHLPKFTVTQSHALVKPHQGLLKVYSKAHPVFVTYQLGEALYDIESRDPDRNIEKEVRERLKGTEDEGLVEEVVLCLRKAKELCKLLVPNPNPPSDDEGTPFPSQSTQQPGSLKAESLERSPYNTRSRKSREGLIFTDDESEDEKDDSDDEDDDPDDECDNPEDEGDDEHRDSRSDTDMSSGVESSMSGTQEQVPVLEVSEAAVDSGHSRLLRKRPLTFKPSASYLSDDTSSTSDVSSSPSPPSKKSRRK</sequence>
<protein>
    <submittedName>
        <fullName evidence="2">Uncharacterized protein</fullName>
    </submittedName>
</protein>
<feature type="compositionally biased region" description="Polar residues" evidence="1">
    <location>
        <begin position="1"/>
        <end position="26"/>
    </location>
</feature>
<accession>A0A0D7A962</accession>
<gene>
    <name evidence="2" type="ORF">FISHEDRAFT_75187</name>
</gene>
<name>A0A0D7A962_9AGAR</name>
<organism evidence="2 3">
    <name type="scientific">Fistulina hepatica ATCC 64428</name>
    <dbReference type="NCBI Taxonomy" id="1128425"/>
    <lineage>
        <taxon>Eukaryota</taxon>
        <taxon>Fungi</taxon>
        <taxon>Dikarya</taxon>
        <taxon>Basidiomycota</taxon>
        <taxon>Agaricomycotina</taxon>
        <taxon>Agaricomycetes</taxon>
        <taxon>Agaricomycetidae</taxon>
        <taxon>Agaricales</taxon>
        <taxon>Fistulinaceae</taxon>
        <taxon>Fistulina</taxon>
    </lineage>
</organism>